<dbReference type="EMBL" id="QJNU01001563">
    <property type="protein sequence ID" value="RYO75501.1"/>
    <property type="molecule type" value="Genomic_DNA"/>
</dbReference>
<organism evidence="1 2">
    <name type="scientific">Monosporascus ibericus</name>
    <dbReference type="NCBI Taxonomy" id="155417"/>
    <lineage>
        <taxon>Eukaryota</taxon>
        <taxon>Fungi</taxon>
        <taxon>Dikarya</taxon>
        <taxon>Ascomycota</taxon>
        <taxon>Pezizomycotina</taxon>
        <taxon>Sordariomycetes</taxon>
        <taxon>Xylariomycetidae</taxon>
        <taxon>Xylariales</taxon>
        <taxon>Xylariales incertae sedis</taxon>
        <taxon>Monosporascus</taxon>
    </lineage>
</organism>
<protein>
    <recommendedName>
        <fullName evidence="3">Heterokaryon incompatibility domain-containing protein</fullName>
    </recommendedName>
</protein>
<evidence type="ECO:0000313" key="2">
    <source>
        <dbReference type="Proteomes" id="UP000293360"/>
    </source>
</evidence>
<accession>A0A4Q4SSQ9</accession>
<dbReference type="Pfam" id="PF26639">
    <property type="entry name" value="Het-6_barrel"/>
    <property type="match status" value="1"/>
</dbReference>
<name>A0A4Q4SSQ9_9PEZI</name>
<keyword evidence="2" id="KW-1185">Reference proteome</keyword>
<reference evidence="1 2" key="1">
    <citation type="submission" date="2018-06" db="EMBL/GenBank/DDBJ databases">
        <title>Complete Genomes of Monosporascus.</title>
        <authorList>
            <person name="Robinson A.J."/>
            <person name="Natvig D.O."/>
        </authorList>
    </citation>
    <scope>NUCLEOTIDE SEQUENCE [LARGE SCALE GENOMIC DNA]</scope>
    <source>
        <strain evidence="1 2">CBS 110550</strain>
    </source>
</reference>
<dbReference type="AlphaFoldDB" id="A0A4Q4SSQ9"/>
<evidence type="ECO:0000313" key="1">
    <source>
        <dbReference type="EMBL" id="RYO75501.1"/>
    </source>
</evidence>
<evidence type="ECO:0008006" key="3">
    <source>
        <dbReference type="Google" id="ProtNLM"/>
    </source>
</evidence>
<dbReference type="Proteomes" id="UP000293360">
    <property type="component" value="Unassembled WGS sequence"/>
</dbReference>
<dbReference type="STRING" id="155417.A0A4Q4SSQ9"/>
<dbReference type="OrthoDB" id="2288928at2759"/>
<comment type="caution">
    <text evidence="1">The sequence shown here is derived from an EMBL/GenBank/DDBJ whole genome shotgun (WGS) entry which is preliminary data.</text>
</comment>
<sequence>MTGGKNWYGLPVEDVSAHISDYAQCLVSGFLVWTLTDPSIRPLLKTGVKRASDLVERSPFSHVSYKELEDVSRGGVAERFLDAAAAAHSLRRMFTTRSGKVGIGSNDVRMGDPVFVAYGADVPFIIRKGDGGYLLIGECYVRDFMGGEAVTELDKHGKGLAEVSSTFV</sequence>
<proteinExistence type="predicted"/>
<gene>
    <name evidence="1" type="ORF">DL764_010384</name>
</gene>